<keyword evidence="10 19" id="KW-0067">ATP-binding</keyword>
<keyword evidence="19" id="KW-0963">Cytoplasm</keyword>
<feature type="binding site" evidence="19">
    <location>
        <position position="1002"/>
    </location>
    <ligand>
        <name>Mg(2+)</name>
        <dbReference type="ChEBI" id="CHEBI:18420"/>
        <label>1</label>
    </ligand>
</feature>
<reference evidence="20 21" key="1">
    <citation type="journal article" date="2015" name="Genome Announc.">
        <title>Complete Genome Sequence of Steroid-Transforming Nocardioides simplex VKM Ac-2033D.</title>
        <authorList>
            <person name="Shtratnikova V.Y."/>
            <person name="Schelkunov M.I."/>
            <person name="Pekov Y.A."/>
            <person name="Fokina V.V."/>
            <person name="Logacheva M.D."/>
            <person name="Sokolov S.L."/>
            <person name="Bragin E.Y."/>
            <person name="Ashapkin V.V."/>
            <person name="Donova M.V."/>
        </authorList>
    </citation>
    <scope>NUCLEOTIDE SEQUENCE [LARGE SCALE GENOMIC DNA]</scope>
    <source>
        <strain evidence="20 21">VKM Ac-2033D</strain>
    </source>
</reference>
<dbReference type="Pfam" id="PF01336">
    <property type="entry name" value="tRNA_anti-codon"/>
    <property type="match status" value="1"/>
</dbReference>
<dbReference type="PRINTS" id="PR00982">
    <property type="entry name" value="TRNASYNTHLYS"/>
</dbReference>
<evidence type="ECO:0000256" key="1">
    <source>
        <dbReference type="ARBA" id="ARBA00004651"/>
    </source>
</evidence>
<protein>
    <recommendedName>
        <fullName evidence="19">Lysine--tRNA ligase</fullName>
        <ecNumber evidence="19">6.1.1.6</ecNumber>
    </recommendedName>
    <alternativeName>
        <fullName evidence="19">Lysyl-tRNA synthetase</fullName>
        <shortName evidence="19">LysRS</shortName>
    </alternativeName>
</protein>
<dbReference type="GO" id="GO:0050071">
    <property type="term" value="F:phosphatidylglycerol lysyltransferase activity"/>
    <property type="evidence" value="ECO:0007669"/>
    <property type="project" value="UniProtKB-EC"/>
</dbReference>
<dbReference type="PANTHER" id="PTHR42918">
    <property type="entry name" value="LYSYL-TRNA SYNTHETASE"/>
    <property type="match status" value="1"/>
</dbReference>
<dbReference type="InterPro" id="IPR006195">
    <property type="entry name" value="aa-tRNA-synth_II"/>
</dbReference>
<dbReference type="GO" id="GO:0005886">
    <property type="term" value="C:plasma membrane"/>
    <property type="evidence" value="ECO:0007669"/>
    <property type="project" value="UniProtKB-SubCell"/>
</dbReference>
<dbReference type="Gene3D" id="3.30.930.10">
    <property type="entry name" value="Bira Bifunctional Protein, Domain 2"/>
    <property type="match status" value="1"/>
</dbReference>
<dbReference type="GeneID" id="96607843"/>
<keyword evidence="9 19" id="KW-0547">Nucleotide-binding</keyword>
<dbReference type="NCBIfam" id="NF001756">
    <property type="entry name" value="PRK00484.1"/>
    <property type="match status" value="1"/>
</dbReference>
<evidence type="ECO:0000256" key="13">
    <source>
        <dbReference type="ARBA" id="ARBA00023146"/>
    </source>
</evidence>
<dbReference type="HOGENOM" id="CLU_008255_2_1_11"/>
<dbReference type="Pfam" id="PF00152">
    <property type="entry name" value="tRNA-synt_2"/>
    <property type="match status" value="1"/>
</dbReference>
<dbReference type="KEGG" id="psim:KR76_02480"/>
<dbReference type="InterPro" id="IPR004365">
    <property type="entry name" value="NA-bd_OB_tRNA"/>
</dbReference>
<accession>A0A0A1DW50</accession>
<comment type="subcellular location">
    <subcellularLocation>
        <location evidence="1">Cell membrane</location>
        <topology evidence="1">Multi-pass membrane protein</topology>
    </subcellularLocation>
    <subcellularLocation>
        <location evidence="19">Cytoplasm</location>
    </subcellularLocation>
</comment>
<proteinExistence type="inferred from homology"/>
<keyword evidence="19" id="KW-0648">Protein biosynthesis</keyword>
<keyword evidence="14" id="KW-0046">Antibiotic resistance</keyword>
<keyword evidence="4" id="KW-1003">Cell membrane</keyword>
<dbReference type="Proteomes" id="UP000030300">
    <property type="component" value="Chromosome"/>
</dbReference>
<evidence type="ECO:0000256" key="17">
    <source>
        <dbReference type="ARBA" id="ARBA00047540"/>
    </source>
</evidence>
<evidence type="ECO:0000256" key="14">
    <source>
        <dbReference type="ARBA" id="ARBA00023251"/>
    </source>
</evidence>
<dbReference type="GO" id="GO:0000049">
    <property type="term" value="F:tRNA binding"/>
    <property type="evidence" value="ECO:0007669"/>
    <property type="project" value="TreeGrafter"/>
</dbReference>
<dbReference type="Gene3D" id="2.40.50.140">
    <property type="entry name" value="Nucleic acid-binding proteins"/>
    <property type="match status" value="1"/>
</dbReference>
<dbReference type="InterPro" id="IPR004364">
    <property type="entry name" value="Aa-tRNA-synt_II"/>
</dbReference>
<comment type="catalytic activity">
    <reaction evidence="18 19">
        <text>tRNA(Lys) + L-lysine + ATP = L-lysyl-tRNA(Lys) + AMP + diphosphate</text>
        <dbReference type="Rhea" id="RHEA:20792"/>
        <dbReference type="Rhea" id="RHEA-COMP:9696"/>
        <dbReference type="Rhea" id="RHEA-COMP:9697"/>
        <dbReference type="ChEBI" id="CHEBI:30616"/>
        <dbReference type="ChEBI" id="CHEBI:32551"/>
        <dbReference type="ChEBI" id="CHEBI:33019"/>
        <dbReference type="ChEBI" id="CHEBI:78442"/>
        <dbReference type="ChEBI" id="CHEBI:78529"/>
        <dbReference type="ChEBI" id="CHEBI:456215"/>
        <dbReference type="EC" id="6.1.1.6"/>
    </reaction>
</comment>
<dbReference type="RefSeq" id="WP_200887056.1">
    <property type="nucleotide sequence ID" value="NZ_CP009896.1"/>
</dbReference>
<feature type="binding site" evidence="19">
    <location>
        <position position="1009"/>
    </location>
    <ligand>
        <name>Mg(2+)</name>
        <dbReference type="ChEBI" id="CHEBI:18420"/>
        <label>1</label>
    </ligand>
</feature>
<dbReference type="eggNOG" id="COG1190">
    <property type="taxonomic scope" value="Bacteria"/>
</dbReference>
<keyword evidence="11" id="KW-0472">Membrane</keyword>
<keyword evidence="15" id="KW-0511">Multifunctional enzyme</keyword>
<organism evidence="20 21">
    <name type="scientific">Nocardioides simplex</name>
    <name type="common">Arthrobacter simplex</name>
    <dbReference type="NCBI Taxonomy" id="2045"/>
    <lineage>
        <taxon>Bacteria</taxon>
        <taxon>Bacillati</taxon>
        <taxon>Actinomycetota</taxon>
        <taxon>Actinomycetes</taxon>
        <taxon>Propionibacteriales</taxon>
        <taxon>Nocardioidaceae</taxon>
        <taxon>Pimelobacter</taxon>
    </lineage>
</organism>
<evidence type="ECO:0000256" key="15">
    <source>
        <dbReference type="ARBA" id="ARBA00023268"/>
    </source>
</evidence>
<keyword evidence="11" id="KW-1133">Transmembrane helix</keyword>
<sequence length="1096" mass="120345">MSRDNSNSSIGALYRTLTEGLQKRIPPYAATLLGTWAVVCAVTALIPPLRHAVRPELFWINENILLLRPNLAYATFLGLLAAALSTRKRAGWRVLLVFLVFNLADATGDLTTRSRSGLAVAVAIALLVVVLLARRGFTTRVRARSVIKAGVVLACTLAVSIGIGFLLIEVLHGTLPSDQRLLWSVNRATGGILGPRAFDGHPSEWVSDFIGFLGAVSLLSAFAVVFQSQALDAVLRRPEERAIRALLEEYGRGDSLGYFATRRDKAAMFSEDGRAAVLYRVEIGVCLASGDPIGDPGSWPSAISRWQQYADAHGWSQAVLGASERGAHAYEQAGLTALQLGDEAIIDVAAFNQNRNRLRPVRQAVRRVERQGITVRIRRHHQVPDDDMDQIRELAERWRGDEPERGFSMALGRLGDPEDGDCLLVEALAPDGTVVALLSFVPWGRSGISLDLMRRDPDAPNGVIEFLVSTLAEHGGEHRVAQISLNFAVLRSVFQEGARIGAGPVLRVLRKVLLVLSRYWQLEALYRSNVKFEPIWLPRFLCYDDARMLVRIGVASGIAEGFVNVPGWTRTRRKLVPEALPAARADQIVAAVCEQQALRARGRRPPEQVRVRLERLAEMSEAGLQAYPAAVGRPSAVVDALASPDGTTITVAGRLVGVRNHGGVLFAEVRDWTGMVQGVLQCRSEAAAVPDLRAFVARCDLGDLVELTGELRRTRTGERSVFVASWRMLAKCLHPLPSRVNGTLAPEVRVRHRHLDLALNDDARELLRRRATVIRQLRETLHEQGYLEVETPVLHTVHGGANARPFTTYSNAYDLPLSLRIAPELYLKRLCVGGVDKVYELGRVFRNEGADRTHNPEFTALEAYDAFGDYTTMRHLCRELIVATAVAAHGEPVLVRHVEDGVEERFPIGGEWPVVTVHDAVAAAVGTDVDWQTPLATWRELALRHGVPSGEDRTADQIVLDLYEKLVEPNTVHPTFYADFPTSVCPLTRSRDDVPALAERWDLVAFGMEIATAYSELTDPVEQRRRLEEQSLLAAGGDPEAMIVDEQFLQALEFGLPPTGGIGIGVDRLLMLLSGESIRATLAFPLVRPGATAEAP</sequence>
<keyword evidence="5 19" id="KW-0436">Ligase</keyword>
<dbReference type="STRING" id="2045.KR76_02480"/>
<keyword evidence="7" id="KW-0812">Transmembrane</keyword>
<name>A0A0A1DW50_NOCSI</name>
<comment type="similarity">
    <text evidence="2">In the N-terminal section; belongs to the LPG synthetase family.</text>
</comment>
<evidence type="ECO:0000256" key="4">
    <source>
        <dbReference type="ARBA" id="ARBA00022475"/>
    </source>
</evidence>
<dbReference type="CDD" id="cd04322">
    <property type="entry name" value="LysRS_N"/>
    <property type="match status" value="1"/>
</dbReference>
<keyword evidence="8 19" id="KW-0479">Metal-binding</keyword>
<evidence type="ECO:0000256" key="16">
    <source>
        <dbReference type="ARBA" id="ARBA00024681"/>
    </source>
</evidence>
<dbReference type="GO" id="GO:0005524">
    <property type="term" value="F:ATP binding"/>
    <property type="evidence" value="ECO:0007669"/>
    <property type="project" value="UniProtKB-UniRule"/>
</dbReference>
<evidence type="ECO:0000256" key="6">
    <source>
        <dbReference type="ARBA" id="ARBA00022679"/>
    </source>
</evidence>
<comment type="function">
    <text evidence="16">Catalyzes the production of L-lysyl-tRNA(Lys)transfer and the transfer of a lysyl group from L-lysyl-tRNA(Lys) to membrane-bound phosphatidylglycerol (PG), which produces lysylphosphatidylglycerol (LPG), one of the components of the bacterial membrane with a positive net charge. LPG synthesis contributes to the resistance to cationic antimicrobial peptides (CAMPs) and likely protects M.tuberculosis against the CAMPs produced by competiting microorganisms (bacteriocins). In fact, the modification of anionic phosphatidylglycerol with positively charged L-lysine results in repulsion of the peptides.</text>
</comment>
<keyword evidence="6" id="KW-0808">Transferase</keyword>
<evidence type="ECO:0000256" key="5">
    <source>
        <dbReference type="ARBA" id="ARBA00022598"/>
    </source>
</evidence>
<comment type="catalytic activity">
    <reaction evidence="17">
        <text>L-lysyl-tRNA(Lys) + a 1,2-diacyl-sn-glycero-3-phospho-(1'-sn-glycerol) = a 1,2-diacyl-sn-glycero-3-phospho-1'-(3'-O-L-lysyl)-sn-glycerol + tRNA(Lys)</text>
        <dbReference type="Rhea" id="RHEA:10668"/>
        <dbReference type="Rhea" id="RHEA-COMP:9696"/>
        <dbReference type="Rhea" id="RHEA-COMP:9697"/>
        <dbReference type="ChEBI" id="CHEBI:64716"/>
        <dbReference type="ChEBI" id="CHEBI:75792"/>
        <dbReference type="ChEBI" id="CHEBI:78442"/>
        <dbReference type="ChEBI" id="CHEBI:78529"/>
        <dbReference type="EC" id="2.3.2.3"/>
    </reaction>
</comment>
<dbReference type="HAMAP" id="MF_00252">
    <property type="entry name" value="Lys_tRNA_synth_class2"/>
    <property type="match status" value="1"/>
</dbReference>
<dbReference type="InterPro" id="IPR002313">
    <property type="entry name" value="Lys-tRNA-ligase_II"/>
</dbReference>
<evidence type="ECO:0000256" key="8">
    <source>
        <dbReference type="ARBA" id="ARBA00022723"/>
    </source>
</evidence>
<evidence type="ECO:0000256" key="19">
    <source>
        <dbReference type="HAMAP-Rule" id="MF_00252"/>
    </source>
</evidence>
<dbReference type="InterPro" id="IPR018149">
    <property type="entry name" value="Lys-tRNA-synth_II_C"/>
</dbReference>
<dbReference type="GO" id="GO:0005829">
    <property type="term" value="C:cytosol"/>
    <property type="evidence" value="ECO:0007669"/>
    <property type="project" value="TreeGrafter"/>
</dbReference>
<evidence type="ECO:0000313" key="20">
    <source>
        <dbReference type="EMBL" id="AIY19665.2"/>
    </source>
</evidence>
<comment type="cofactor">
    <cofactor evidence="19">
        <name>Mg(2+)</name>
        <dbReference type="ChEBI" id="CHEBI:18420"/>
    </cofactor>
    <text evidence="19">Binds 3 Mg(2+) ions per subunit.</text>
</comment>
<dbReference type="PANTHER" id="PTHR42918:SF15">
    <property type="entry name" value="LYSINE--TRNA LIGASE, CHLOROPLASTIC_MITOCHONDRIAL"/>
    <property type="match status" value="1"/>
</dbReference>
<evidence type="ECO:0000256" key="11">
    <source>
        <dbReference type="ARBA" id="ARBA00022989"/>
    </source>
</evidence>
<dbReference type="EMBL" id="CP009896">
    <property type="protein sequence ID" value="AIY19665.2"/>
    <property type="molecule type" value="Genomic_DNA"/>
</dbReference>
<keyword evidence="19" id="KW-0460">Magnesium</keyword>
<dbReference type="Pfam" id="PF09924">
    <property type="entry name" value="LPG_synthase_C"/>
    <property type="match status" value="1"/>
</dbReference>
<dbReference type="eggNOG" id="COG2898">
    <property type="taxonomic scope" value="Bacteria"/>
</dbReference>
<keyword evidence="21" id="KW-1185">Reference proteome</keyword>
<dbReference type="InterPro" id="IPR044136">
    <property type="entry name" value="Lys-tRNA-ligase_II_N"/>
</dbReference>
<feature type="binding site" evidence="19">
    <location>
        <position position="1009"/>
    </location>
    <ligand>
        <name>Mg(2+)</name>
        <dbReference type="ChEBI" id="CHEBI:18420"/>
        <label>2</label>
    </ligand>
</feature>
<keyword evidence="12" id="KW-0443">Lipid metabolism</keyword>
<dbReference type="SUPFAM" id="SSF55681">
    <property type="entry name" value="Class II aaRS and biotin synthetases"/>
    <property type="match status" value="1"/>
</dbReference>
<dbReference type="InterPro" id="IPR045864">
    <property type="entry name" value="aa-tRNA-synth_II/BPL/LPL"/>
</dbReference>
<dbReference type="InterPro" id="IPR024320">
    <property type="entry name" value="LPG_synthase_C"/>
</dbReference>
<dbReference type="AlphaFoldDB" id="A0A0A1DW50"/>
<dbReference type="InterPro" id="IPR012340">
    <property type="entry name" value="NA-bd_OB-fold"/>
</dbReference>
<gene>
    <name evidence="19" type="primary">lysS</name>
    <name evidence="20" type="ORF">KR76_02480</name>
</gene>
<comment type="subunit">
    <text evidence="19">Homodimer.</text>
</comment>
<comment type="similarity">
    <text evidence="19">Belongs to the class-II aminoacyl-tRNA synthetase family.</text>
</comment>
<dbReference type="GO" id="GO:0000287">
    <property type="term" value="F:magnesium ion binding"/>
    <property type="evidence" value="ECO:0007669"/>
    <property type="project" value="UniProtKB-UniRule"/>
</dbReference>
<dbReference type="PROSITE" id="PS50862">
    <property type="entry name" value="AA_TRNA_LIGASE_II"/>
    <property type="match status" value="1"/>
</dbReference>
<dbReference type="GO" id="GO:0046677">
    <property type="term" value="P:response to antibiotic"/>
    <property type="evidence" value="ECO:0007669"/>
    <property type="project" value="UniProtKB-KW"/>
</dbReference>
<evidence type="ECO:0000256" key="3">
    <source>
        <dbReference type="ARBA" id="ARBA00009968"/>
    </source>
</evidence>
<evidence type="ECO:0000256" key="7">
    <source>
        <dbReference type="ARBA" id="ARBA00022692"/>
    </source>
</evidence>
<evidence type="ECO:0000256" key="12">
    <source>
        <dbReference type="ARBA" id="ARBA00023098"/>
    </source>
</evidence>
<evidence type="ECO:0000256" key="9">
    <source>
        <dbReference type="ARBA" id="ARBA00022741"/>
    </source>
</evidence>
<dbReference type="NCBIfam" id="NF002821">
    <property type="entry name" value="PRK02983.1"/>
    <property type="match status" value="1"/>
</dbReference>
<dbReference type="SUPFAM" id="SSF50249">
    <property type="entry name" value="Nucleic acid-binding proteins"/>
    <property type="match status" value="1"/>
</dbReference>
<evidence type="ECO:0000256" key="18">
    <source>
        <dbReference type="ARBA" id="ARBA00048573"/>
    </source>
</evidence>
<comment type="similarity">
    <text evidence="3">In the C-terminal section; belongs to the class-II aminoacyl-tRNA synthetase family.</text>
</comment>
<dbReference type="Pfam" id="PF16995">
    <property type="entry name" value="tRNA-synt_2_TM"/>
    <property type="match status" value="1"/>
</dbReference>
<dbReference type="InterPro" id="IPR031553">
    <property type="entry name" value="tRNA-synt_2_TM"/>
</dbReference>
<dbReference type="GO" id="GO:0004824">
    <property type="term" value="F:lysine-tRNA ligase activity"/>
    <property type="evidence" value="ECO:0007669"/>
    <property type="project" value="UniProtKB-UniRule"/>
</dbReference>
<dbReference type="GO" id="GO:0006430">
    <property type="term" value="P:lysyl-tRNA aminoacylation"/>
    <property type="evidence" value="ECO:0007669"/>
    <property type="project" value="UniProtKB-UniRule"/>
</dbReference>
<dbReference type="GO" id="GO:0006629">
    <property type="term" value="P:lipid metabolic process"/>
    <property type="evidence" value="ECO:0007669"/>
    <property type="project" value="UniProtKB-KW"/>
</dbReference>
<evidence type="ECO:0000256" key="10">
    <source>
        <dbReference type="ARBA" id="ARBA00022840"/>
    </source>
</evidence>
<dbReference type="EC" id="6.1.1.6" evidence="19"/>
<evidence type="ECO:0000313" key="21">
    <source>
        <dbReference type="Proteomes" id="UP000030300"/>
    </source>
</evidence>
<keyword evidence="13 19" id="KW-0030">Aminoacyl-tRNA synthetase</keyword>
<evidence type="ECO:0000256" key="2">
    <source>
        <dbReference type="ARBA" id="ARBA00005270"/>
    </source>
</evidence>